<feature type="signal peptide" evidence="1">
    <location>
        <begin position="1"/>
        <end position="21"/>
    </location>
</feature>
<keyword evidence="4" id="KW-1185">Reference proteome</keyword>
<protein>
    <recommendedName>
        <fullName evidence="2">Beta-glucuronidase C-terminal domain-containing protein</fullName>
    </recommendedName>
</protein>
<dbReference type="STRING" id="5364.A0A5C3MXA0"/>
<sequence length="573" mass="61458">MHPRYLFPFLSALLWSSVASAAINVTFPASPPPSSAVNVVYDNFLGISFELSSFNTLWGESTTTIPPAILNYLHNIRSRLGDSSPLRIRVGGNSMDESLYAPDQKQMLTFPDPDAPSNNIPTNFGPVLWDVMGAVSKQVGGISFLVGLSMREDRPNWGVGNVVETAVAANKALGSNLDGFLLGNEPDLYSGHGNIPGYNISLYMNDVGTILDSLRDSPSGNLLESPLIGGPTICCSWDLKDVITSGLGNYRYKYYSMQHYPTHACAGENPTNTNISYFLTHSNLDTFVSWNQPGVARAKAANTPVLLTEYNSVACGGSSVSDTFATALWATDVALKHAANNFSSVYLHTREYGVKYNLFDPPSAPPDPKNLNVSSTETSVKSGWKTGSVYYAELVLAEVLSSTGSVVVDLNLNNSATNPFSTVAAYGIYDAGGSTQGKLVLFNYAYSNASSPSQFNQTFAIPPRLKETVSFRLLSAPAVDARTDITWAGQTIGEVGDLTGEQVTTSVDCWGGCEIAVPGPGMAVVWVGEDDVWIGNSTLPERAVSGGRRQRVEGWRVGPLFAMICAGLLCLMH</sequence>
<feature type="domain" description="Beta-glucuronidase C-terminal" evidence="2">
    <location>
        <begin position="425"/>
        <end position="524"/>
    </location>
</feature>
<dbReference type="PANTHER" id="PTHR36183">
    <property type="entry name" value="BETA-GLUCURONIDASE"/>
    <property type="match status" value="1"/>
</dbReference>
<proteinExistence type="predicted"/>
<feature type="chain" id="PRO_5022752963" description="Beta-glucuronidase C-terminal domain-containing protein" evidence="1">
    <location>
        <begin position="22"/>
        <end position="573"/>
    </location>
</feature>
<dbReference type="InterPro" id="IPR013780">
    <property type="entry name" value="Glyco_hydro_b"/>
</dbReference>
<dbReference type="InterPro" id="IPR017853">
    <property type="entry name" value="GH"/>
</dbReference>
<reference evidence="3 4" key="1">
    <citation type="journal article" date="2019" name="Nat. Ecol. Evol.">
        <title>Megaphylogeny resolves global patterns of mushroom evolution.</title>
        <authorList>
            <person name="Varga T."/>
            <person name="Krizsan K."/>
            <person name="Foldi C."/>
            <person name="Dima B."/>
            <person name="Sanchez-Garcia M."/>
            <person name="Sanchez-Ramirez S."/>
            <person name="Szollosi G.J."/>
            <person name="Szarkandi J.G."/>
            <person name="Papp V."/>
            <person name="Albert L."/>
            <person name="Andreopoulos W."/>
            <person name="Angelini C."/>
            <person name="Antonin V."/>
            <person name="Barry K.W."/>
            <person name="Bougher N.L."/>
            <person name="Buchanan P."/>
            <person name="Buyck B."/>
            <person name="Bense V."/>
            <person name="Catcheside P."/>
            <person name="Chovatia M."/>
            <person name="Cooper J."/>
            <person name="Damon W."/>
            <person name="Desjardin D."/>
            <person name="Finy P."/>
            <person name="Geml J."/>
            <person name="Haridas S."/>
            <person name="Hughes K."/>
            <person name="Justo A."/>
            <person name="Karasinski D."/>
            <person name="Kautmanova I."/>
            <person name="Kiss B."/>
            <person name="Kocsube S."/>
            <person name="Kotiranta H."/>
            <person name="LaButti K.M."/>
            <person name="Lechner B.E."/>
            <person name="Liimatainen K."/>
            <person name="Lipzen A."/>
            <person name="Lukacs Z."/>
            <person name="Mihaltcheva S."/>
            <person name="Morgado L.N."/>
            <person name="Niskanen T."/>
            <person name="Noordeloos M.E."/>
            <person name="Ohm R.A."/>
            <person name="Ortiz-Santana B."/>
            <person name="Ovrebo C."/>
            <person name="Racz N."/>
            <person name="Riley R."/>
            <person name="Savchenko A."/>
            <person name="Shiryaev A."/>
            <person name="Soop K."/>
            <person name="Spirin V."/>
            <person name="Szebenyi C."/>
            <person name="Tomsovsky M."/>
            <person name="Tulloss R.E."/>
            <person name="Uehling J."/>
            <person name="Grigoriev I.V."/>
            <person name="Vagvolgyi C."/>
            <person name="Papp T."/>
            <person name="Martin F.M."/>
            <person name="Miettinen O."/>
            <person name="Hibbett D.S."/>
            <person name="Nagy L.G."/>
        </authorList>
    </citation>
    <scope>NUCLEOTIDE SEQUENCE [LARGE SCALE GENOMIC DNA]</scope>
    <source>
        <strain evidence="3 4">OMC1185</strain>
    </source>
</reference>
<organism evidence="3 4">
    <name type="scientific">Heliocybe sulcata</name>
    <dbReference type="NCBI Taxonomy" id="5364"/>
    <lineage>
        <taxon>Eukaryota</taxon>
        <taxon>Fungi</taxon>
        <taxon>Dikarya</taxon>
        <taxon>Basidiomycota</taxon>
        <taxon>Agaricomycotina</taxon>
        <taxon>Agaricomycetes</taxon>
        <taxon>Gloeophyllales</taxon>
        <taxon>Gloeophyllaceae</taxon>
        <taxon>Heliocybe</taxon>
    </lineage>
</organism>
<dbReference type="InterPro" id="IPR031728">
    <property type="entry name" value="GlcAase_C"/>
</dbReference>
<name>A0A5C3MXA0_9AGAM</name>
<dbReference type="Gene3D" id="3.20.20.80">
    <property type="entry name" value="Glycosidases"/>
    <property type="match status" value="1"/>
</dbReference>
<dbReference type="Proteomes" id="UP000305948">
    <property type="component" value="Unassembled WGS sequence"/>
</dbReference>
<dbReference type="SUPFAM" id="SSF51445">
    <property type="entry name" value="(Trans)glycosidases"/>
    <property type="match status" value="1"/>
</dbReference>
<dbReference type="Pfam" id="PF16862">
    <property type="entry name" value="Glyco_hydro_79C"/>
    <property type="match status" value="1"/>
</dbReference>
<dbReference type="AlphaFoldDB" id="A0A5C3MXA0"/>
<dbReference type="Gene3D" id="2.60.40.1180">
    <property type="entry name" value="Golgi alpha-mannosidase II"/>
    <property type="match status" value="1"/>
</dbReference>
<evidence type="ECO:0000256" key="1">
    <source>
        <dbReference type="SAM" id="SignalP"/>
    </source>
</evidence>
<evidence type="ECO:0000313" key="3">
    <source>
        <dbReference type="EMBL" id="TFK50159.1"/>
    </source>
</evidence>
<accession>A0A5C3MXA0</accession>
<dbReference type="PANTHER" id="PTHR36183:SF2">
    <property type="entry name" value="BETA-GLUCURONIDASE C-TERMINAL DOMAIN-CONTAINING PROTEIN"/>
    <property type="match status" value="1"/>
</dbReference>
<keyword evidence="1" id="KW-0732">Signal</keyword>
<dbReference type="OrthoDB" id="2796951at2759"/>
<dbReference type="InterPro" id="IPR052974">
    <property type="entry name" value="GH79_Enzymes"/>
</dbReference>
<gene>
    <name evidence="3" type="ORF">OE88DRAFT_1661748</name>
</gene>
<dbReference type="EMBL" id="ML213514">
    <property type="protein sequence ID" value="TFK50159.1"/>
    <property type="molecule type" value="Genomic_DNA"/>
</dbReference>
<evidence type="ECO:0000313" key="4">
    <source>
        <dbReference type="Proteomes" id="UP000305948"/>
    </source>
</evidence>
<evidence type="ECO:0000259" key="2">
    <source>
        <dbReference type="Pfam" id="PF16862"/>
    </source>
</evidence>